<name>A0ABU5EXM8_9BACT</name>
<dbReference type="Proteomes" id="UP001272242">
    <property type="component" value="Unassembled WGS sequence"/>
</dbReference>
<gene>
    <name evidence="2" type="ORF">R5W23_000702</name>
</gene>
<feature type="compositionally biased region" description="Pro residues" evidence="1">
    <location>
        <begin position="14"/>
        <end position="29"/>
    </location>
</feature>
<evidence type="ECO:0000256" key="1">
    <source>
        <dbReference type="SAM" id="MobiDB-lite"/>
    </source>
</evidence>
<dbReference type="EMBL" id="JAXBLV010000122">
    <property type="protein sequence ID" value="MDY3559688.1"/>
    <property type="molecule type" value="Genomic_DNA"/>
</dbReference>
<proteinExistence type="predicted"/>
<evidence type="ECO:0000313" key="3">
    <source>
        <dbReference type="Proteomes" id="UP001272242"/>
    </source>
</evidence>
<sequence>MLEIVEVLDVAEVVPPPLPPEPKQPPAAPRPSGYRKPQLEDDEEDKTPYGLAESEPTSSALDRDGNARQKGTKGLPNFNKGRKNYG</sequence>
<keyword evidence="3" id="KW-1185">Reference proteome</keyword>
<feature type="region of interest" description="Disordered" evidence="1">
    <location>
        <begin position="13"/>
        <end position="86"/>
    </location>
</feature>
<reference evidence="3" key="1">
    <citation type="journal article" date="2023" name="Mar. Drugs">
        <title>Gemmata algarum, a Novel Planctomycete Isolated from an Algal Mat, Displays Antimicrobial Activity.</title>
        <authorList>
            <person name="Kumar G."/>
            <person name="Kallscheuer N."/>
            <person name="Kashif M."/>
            <person name="Ahamad S."/>
            <person name="Jagadeeshwari U."/>
            <person name="Pannikurungottu S."/>
            <person name="Haufschild T."/>
            <person name="Kabuu M."/>
            <person name="Sasikala C."/>
            <person name="Jogler C."/>
            <person name="Ramana C."/>
        </authorList>
    </citation>
    <scope>NUCLEOTIDE SEQUENCE [LARGE SCALE GENOMIC DNA]</scope>
    <source>
        <strain evidence="3">JC673</strain>
    </source>
</reference>
<accession>A0ABU5EXM8</accession>
<dbReference type="RefSeq" id="WP_261188097.1">
    <property type="nucleotide sequence ID" value="NZ_JAXBLV010000122.1"/>
</dbReference>
<evidence type="ECO:0000313" key="2">
    <source>
        <dbReference type="EMBL" id="MDY3559688.1"/>
    </source>
</evidence>
<comment type="caution">
    <text evidence="2">The sequence shown here is derived from an EMBL/GenBank/DDBJ whole genome shotgun (WGS) entry which is preliminary data.</text>
</comment>
<organism evidence="2 3">
    <name type="scientific">Gemmata algarum</name>
    <dbReference type="NCBI Taxonomy" id="2975278"/>
    <lineage>
        <taxon>Bacteria</taxon>
        <taxon>Pseudomonadati</taxon>
        <taxon>Planctomycetota</taxon>
        <taxon>Planctomycetia</taxon>
        <taxon>Gemmatales</taxon>
        <taxon>Gemmataceae</taxon>
        <taxon>Gemmata</taxon>
    </lineage>
</organism>
<protein>
    <submittedName>
        <fullName evidence="2">Uncharacterized protein</fullName>
    </submittedName>
</protein>